<dbReference type="EMBL" id="RSCM01000027">
    <property type="protein sequence ID" value="RUS92514.1"/>
    <property type="molecule type" value="Genomic_DNA"/>
</dbReference>
<dbReference type="RefSeq" id="WP_127056775.1">
    <property type="nucleotide sequence ID" value="NZ_RSCM01000027.1"/>
</dbReference>
<accession>A0A3S1BZA6</accession>
<evidence type="ECO:0000313" key="1">
    <source>
        <dbReference type="EMBL" id="RUS92514.1"/>
    </source>
</evidence>
<protein>
    <recommendedName>
        <fullName evidence="3">Peptidase</fullName>
    </recommendedName>
</protein>
<gene>
    <name evidence="1" type="ORF">DSM107003_49970</name>
</gene>
<reference evidence="1 2" key="1">
    <citation type="journal article" date="2019" name="Genome Biol. Evol.">
        <title>Day and night: Metabolic profiles and evolutionary relationships of six axenic non-marine cyanobacteria.</title>
        <authorList>
            <person name="Will S.E."/>
            <person name="Henke P."/>
            <person name="Boedeker C."/>
            <person name="Huang S."/>
            <person name="Brinkmann H."/>
            <person name="Rohde M."/>
            <person name="Jarek M."/>
            <person name="Friedl T."/>
            <person name="Seufert S."/>
            <person name="Schumacher M."/>
            <person name="Overmann J."/>
            <person name="Neumann-Schaal M."/>
            <person name="Petersen J."/>
        </authorList>
    </citation>
    <scope>NUCLEOTIDE SEQUENCE [LARGE SCALE GENOMIC DNA]</scope>
    <source>
        <strain evidence="1 2">SAG 1403-4b</strain>
    </source>
</reference>
<keyword evidence="2" id="KW-1185">Reference proteome</keyword>
<evidence type="ECO:0000313" key="2">
    <source>
        <dbReference type="Proteomes" id="UP000276103"/>
    </source>
</evidence>
<name>A0A3S1BZA6_ANAVA</name>
<evidence type="ECO:0008006" key="3">
    <source>
        <dbReference type="Google" id="ProtNLM"/>
    </source>
</evidence>
<proteinExistence type="predicted"/>
<comment type="caution">
    <text evidence="1">The sequence shown here is derived from an EMBL/GenBank/DDBJ whole genome shotgun (WGS) entry which is preliminary data.</text>
</comment>
<dbReference type="AlphaFoldDB" id="A0A3S1BZA6"/>
<sequence>MEKYLEIFKAGKHTAMDGRTLSFGESEINASVKAYDPSIHEAPLVVGHPKSDAPAYGWVKGLTGNTGLMQAIPHQVDPVFAEMVNAGRFKKISASFYMPDHPTNPVPGVYYLKHVGFLGAVAPAVKGLKSASFEESEEGILDLEVDFAECAADFLEFCECDKGGKLDVEQLKQENERLKATLKRQESTSFVESVKSKILPSYRTGLVEFVSSLDSSQELEFSEGDEQKKLPAADWFKDFLAHLPNVVELGEVAGDEKKLPETPTDPKKIAKLATQYVEDQAQKGTQVSYSEAVAHVMEVQ</sequence>
<dbReference type="Proteomes" id="UP000276103">
    <property type="component" value="Unassembled WGS sequence"/>
</dbReference>
<dbReference type="OrthoDB" id="9816412at2"/>
<organism evidence="1 2">
    <name type="scientific">Trichormus variabilis SAG 1403-4b</name>
    <dbReference type="NCBI Taxonomy" id="447716"/>
    <lineage>
        <taxon>Bacteria</taxon>
        <taxon>Bacillati</taxon>
        <taxon>Cyanobacteriota</taxon>
        <taxon>Cyanophyceae</taxon>
        <taxon>Nostocales</taxon>
        <taxon>Nostocaceae</taxon>
        <taxon>Trichormus</taxon>
    </lineage>
</organism>